<organism evidence="1">
    <name type="scientific">Fig leaf mottle-associated virus 1</name>
    <dbReference type="NCBI Taxonomy" id="349944"/>
    <lineage>
        <taxon>Viruses</taxon>
        <taxon>Riboviria</taxon>
        <taxon>Orthornavirae</taxon>
        <taxon>Kitrinoviricota</taxon>
        <taxon>Alsuviricetes</taxon>
        <taxon>Martellivirales</taxon>
        <taxon>Closteroviridae</taxon>
        <taxon>Closterovirus</taxon>
    </lineage>
</organism>
<sequence>IRLEGGSGDVVTYFINNTGDAFSHSRCLLREYLECGRVVSAEGKVFDIIFEGERLGYKHFKVVVSSADIDPPAFIRRYESSLSGKYHIRLPILTKEGYDLKDMYLDADFVNRVNSYLTNVASAVNEKTFEYAVTNVRSQKTHLIVGSRTSLES</sequence>
<reference evidence="1" key="1">
    <citation type="submission" date="2006-06" db="EMBL/GenBank/DDBJ databases">
        <title>Partial molecular characterization of the helicase gene of Fig leaf mottle-associated virus.</title>
        <authorList>
            <person name="Elbeaino T."/>
            <person name="Digiaro M."/>
            <person name="Martelli G."/>
        </authorList>
    </citation>
    <scope>NUCLEOTIDE SEQUENCE</scope>
    <source>
        <strain evidence="1">Massafra-2</strain>
    </source>
</reference>
<feature type="non-terminal residue" evidence="1">
    <location>
        <position position="153"/>
    </location>
</feature>
<dbReference type="EMBL" id="AM279677">
    <property type="protein sequence ID" value="CAK50812.1"/>
    <property type="molecule type" value="Genomic_RNA"/>
</dbReference>
<evidence type="ECO:0000313" key="1">
    <source>
        <dbReference type="EMBL" id="CAK50812.1"/>
    </source>
</evidence>
<proteinExistence type="predicted"/>
<accession>A0ZXM0</accession>
<keyword evidence="1" id="KW-0547">Nucleotide-binding</keyword>
<keyword evidence="1" id="KW-0347">Helicase</keyword>
<keyword evidence="1" id="KW-0067">ATP-binding</keyword>
<name>A0ZXM0_9CLOS</name>
<protein>
    <submittedName>
        <fullName evidence="1">Polyprotein</fullName>
    </submittedName>
</protein>
<dbReference type="GO" id="GO:0004386">
    <property type="term" value="F:helicase activity"/>
    <property type="evidence" value="ECO:0007669"/>
    <property type="project" value="UniProtKB-KW"/>
</dbReference>
<feature type="non-terminal residue" evidence="1">
    <location>
        <position position="1"/>
    </location>
</feature>
<keyword evidence="1" id="KW-0378">Hydrolase</keyword>